<evidence type="ECO:0000313" key="1">
    <source>
        <dbReference type="EMBL" id="NBI79021.1"/>
    </source>
</evidence>
<evidence type="ECO:0000313" key="2">
    <source>
        <dbReference type="Proteomes" id="UP000446348"/>
    </source>
</evidence>
<name>A0A845RJT2_9FIRM</name>
<dbReference type="AlphaFoldDB" id="A0A845RJT2"/>
<proteinExistence type="predicted"/>
<comment type="caution">
    <text evidence="1">The sequence shown here is derived from an EMBL/GenBank/DDBJ whole genome shotgun (WGS) entry which is preliminary data.</text>
</comment>
<reference evidence="1 2" key="1">
    <citation type="submission" date="2018-08" db="EMBL/GenBank/DDBJ databases">
        <title>Murine metabolic-syndrome-specific gut microbial biobank.</title>
        <authorList>
            <person name="Liu C."/>
        </authorList>
    </citation>
    <scope>NUCLEOTIDE SEQUENCE [LARGE SCALE GENOMIC DNA]</scope>
    <source>
        <strain evidence="1 2">X69</strain>
    </source>
</reference>
<protein>
    <submittedName>
        <fullName evidence="1">Uncharacterized protein</fullName>
    </submittedName>
</protein>
<accession>A0A845RJT2</accession>
<gene>
    <name evidence="1" type="ORF">D3Z39_09070</name>
</gene>
<dbReference type="Proteomes" id="UP000446348">
    <property type="component" value="Unassembled WGS sequence"/>
</dbReference>
<organism evidence="1 2">
    <name type="scientific">Anaerotruncus colihominis</name>
    <dbReference type="NCBI Taxonomy" id="169435"/>
    <lineage>
        <taxon>Bacteria</taxon>
        <taxon>Bacillati</taxon>
        <taxon>Bacillota</taxon>
        <taxon>Clostridia</taxon>
        <taxon>Eubacteriales</taxon>
        <taxon>Oscillospiraceae</taxon>
        <taxon>Anaerotruncus</taxon>
    </lineage>
</organism>
<sequence>MKPDAPASGRKPAYRRGFVLLGMVAFKDVCRWKIAGGQLEAYPGRGVFCSRKPAENMIY</sequence>
<dbReference type="EMBL" id="QXWZ01000014">
    <property type="protein sequence ID" value="NBI79021.1"/>
    <property type="molecule type" value="Genomic_DNA"/>
</dbReference>